<dbReference type="PANTHER" id="PTHR34611">
    <property type="match status" value="1"/>
</dbReference>
<sequence length="273" mass="31077">MRSTNYEDMIMKRAMDIFAEDGLKFFGIDKKVKDTGSTEIVVLEIKNMFMDYTFLMEDDTYIHFEFQTTNKGVTDLRRFRTYEALLNMQTGKDVVTYVVYSGDIKNPLSGYESGINSYRVNAISMANKDGDKIFNDIINKMKSGEELSKQDIIALTFTPIMGGKLSKGDKIVNAIRVVKDIDKDYRYDVESILYAFANKFLSGKDLEKVREEIKMTELGKSLIEEGKSEGKQENAIETAKRAIKKGMSNDVISELTDLSIEKIDIIRKAISNN</sequence>
<dbReference type="RefSeq" id="WP_085295447.1">
    <property type="nucleotide sequence ID" value="NZ_QPZU01000023.1"/>
</dbReference>
<dbReference type="AlphaFoldDB" id="A0A6M0SR03"/>
<evidence type="ECO:0000313" key="2">
    <source>
        <dbReference type="Proteomes" id="UP000472355"/>
    </source>
</evidence>
<dbReference type="GO" id="GO:0006310">
    <property type="term" value="P:DNA recombination"/>
    <property type="evidence" value="ECO:0007669"/>
    <property type="project" value="TreeGrafter"/>
</dbReference>
<dbReference type="EMBL" id="SGKU01000047">
    <property type="protein sequence ID" value="NFA43733.1"/>
    <property type="molecule type" value="Genomic_DNA"/>
</dbReference>
<organism evidence="1 2">
    <name type="scientific">Clostridium botulinum</name>
    <dbReference type="NCBI Taxonomy" id="1491"/>
    <lineage>
        <taxon>Bacteria</taxon>
        <taxon>Bacillati</taxon>
        <taxon>Bacillota</taxon>
        <taxon>Clostridia</taxon>
        <taxon>Eubacteriales</taxon>
        <taxon>Clostridiaceae</taxon>
        <taxon>Clostridium</taxon>
    </lineage>
</organism>
<name>A0A6M0SR03_CLOBO</name>
<dbReference type="PANTHER" id="PTHR34611:SF2">
    <property type="entry name" value="INACTIVE RECOMBINATION-PROMOTING NUCLEASE-LIKE PROTEIN RPNE-RELATED"/>
    <property type="match status" value="1"/>
</dbReference>
<protein>
    <recommendedName>
        <fullName evidence="3">Rpn family recombination-promoting nuclease/putative transposase</fullName>
    </recommendedName>
</protein>
<evidence type="ECO:0008006" key="3">
    <source>
        <dbReference type="Google" id="ProtNLM"/>
    </source>
</evidence>
<proteinExistence type="predicted"/>
<gene>
    <name evidence="1" type="ORF">EXM65_14475</name>
</gene>
<dbReference type="GO" id="GO:1990238">
    <property type="term" value="F:double-stranded DNA endonuclease activity"/>
    <property type="evidence" value="ECO:0007669"/>
    <property type="project" value="TreeGrafter"/>
</dbReference>
<reference evidence="1 2" key="1">
    <citation type="submission" date="2019-02" db="EMBL/GenBank/DDBJ databases">
        <title>Genome sequencing of Clostridium botulinum clinical isolates.</title>
        <authorList>
            <person name="Brunt J."/>
            <person name="Van Vliet A.H.M."/>
            <person name="Stringer S.C."/>
            <person name="Grant K.A."/>
            <person name="Carter A.C."/>
            <person name="Peck M.W."/>
        </authorList>
    </citation>
    <scope>NUCLEOTIDE SEQUENCE [LARGE SCALE GENOMIC DNA]</scope>
    <source>
        <strain evidence="1 2">H113700579</strain>
    </source>
</reference>
<comment type="caution">
    <text evidence="1">The sequence shown here is derived from an EMBL/GenBank/DDBJ whole genome shotgun (WGS) entry which is preliminary data.</text>
</comment>
<dbReference type="InterPro" id="IPR051699">
    <property type="entry name" value="Rpn/YhgA-like_nuclease"/>
</dbReference>
<dbReference type="Proteomes" id="UP000472355">
    <property type="component" value="Unassembled WGS sequence"/>
</dbReference>
<accession>A0A6M0SR03</accession>
<evidence type="ECO:0000313" key="1">
    <source>
        <dbReference type="EMBL" id="NFA43733.1"/>
    </source>
</evidence>